<dbReference type="Pfam" id="PF00575">
    <property type="entry name" value="S1"/>
    <property type="match status" value="1"/>
</dbReference>
<accession>A0A8J3CUN3</accession>
<feature type="domain" description="S1 motif" evidence="9">
    <location>
        <begin position="645"/>
        <end position="726"/>
    </location>
</feature>
<dbReference type="PROSITE" id="PS50126">
    <property type="entry name" value="S1"/>
    <property type="match status" value="1"/>
</dbReference>
<keyword evidence="2 7" id="KW-0963">Cytoplasm</keyword>
<organism evidence="10 11">
    <name type="scientific">Algimonas arctica</name>
    <dbReference type="NCBI Taxonomy" id="1479486"/>
    <lineage>
        <taxon>Bacteria</taxon>
        <taxon>Pseudomonadati</taxon>
        <taxon>Pseudomonadota</taxon>
        <taxon>Alphaproteobacteria</taxon>
        <taxon>Maricaulales</taxon>
        <taxon>Robiginitomaculaceae</taxon>
        <taxon>Algimonas</taxon>
    </lineage>
</organism>
<dbReference type="RefSeq" id="WP_189499240.1">
    <property type="nucleotide sequence ID" value="NZ_BMZH01000014.1"/>
</dbReference>
<dbReference type="InterPro" id="IPR050180">
    <property type="entry name" value="RNR_Ribonuclease"/>
</dbReference>
<comment type="catalytic activity">
    <reaction evidence="1 7">
        <text>Exonucleolytic cleavage in the 3'- to 5'-direction to yield nucleoside 5'-phosphates.</text>
        <dbReference type="EC" id="3.1.13.1"/>
    </reaction>
</comment>
<dbReference type="InterPro" id="IPR004476">
    <property type="entry name" value="RNase_II/RNase_R"/>
</dbReference>
<dbReference type="SUPFAM" id="SSF50249">
    <property type="entry name" value="Nucleic acid-binding proteins"/>
    <property type="match status" value="2"/>
</dbReference>
<name>A0A8J3CUN3_9PROT</name>
<gene>
    <name evidence="7 10" type="primary">rnr</name>
    <name evidence="10" type="ORF">GCM10009069_26490</name>
</gene>
<dbReference type="NCBIfam" id="TIGR00358">
    <property type="entry name" value="3_prime_RNase"/>
    <property type="match status" value="1"/>
</dbReference>
<dbReference type="CDD" id="cd04471">
    <property type="entry name" value="S1_RNase_R"/>
    <property type="match status" value="1"/>
</dbReference>
<evidence type="ECO:0000256" key="1">
    <source>
        <dbReference type="ARBA" id="ARBA00001849"/>
    </source>
</evidence>
<dbReference type="NCBIfam" id="TIGR02063">
    <property type="entry name" value="RNase_R"/>
    <property type="match status" value="1"/>
</dbReference>
<dbReference type="EMBL" id="BMZH01000014">
    <property type="protein sequence ID" value="GHB02457.1"/>
    <property type="molecule type" value="Genomic_DNA"/>
</dbReference>
<comment type="caution">
    <text evidence="10">The sequence shown here is derived from an EMBL/GenBank/DDBJ whole genome shotgun (WGS) entry which is preliminary data.</text>
</comment>
<dbReference type="Proteomes" id="UP000634004">
    <property type="component" value="Unassembled WGS sequence"/>
</dbReference>
<evidence type="ECO:0000256" key="7">
    <source>
        <dbReference type="HAMAP-Rule" id="MF_01895"/>
    </source>
</evidence>
<dbReference type="GO" id="GO:0005829">
    <property type="term" value="C:cytosol"/>
    <property type="evidence" value="ECO:0007669"/>
    <property type="project" value="TreeGrafter"/>
</dbReference>
<evidence type="ECO:0000256" key="2">
    <source>
        <dbReference type="ARBA" id="ARBA00022490"/>
    </source>
</evidence>
<dbReference type="Pfam" id="PF00773">
    <property type="entry name" value="RNB"/>
    <property type="match status" value="1"/>
</dbReference>
<dbReference type="Gene3D" id="2.40.50.140">
    <property type="entry name" value="Nucleic acid-binding proteins"/>
    <property type="match status" value="1"/>
</dbReference>
<keyword evidence="11" id="KW-1185">Reference proteome</keyword>
<dbReference type="InterPro" id="IPR012340">
    <property type="entry name" value="NA-bd_OB-fold"/>
</dbReference>
<protein>
    <recommendedName>
        <fullName evidence="7">Ribonuclease R</fullName>
        <shortName evidence="7">RNase R</shortName>
        <ecNumber evidence="7">3.1.13.1</ecNumber>
    </recommendedName>
</protein>
<evidence type="ECO:0000256" key="4">
    <source>
        <dbReference type="ARBA" id="ARBA00022801"/>
    </source>
</evidence>
<keyword evidence="3 7" id="KW-0540">Nuclease</keyword>
<evidence type="ECO:0000313" key="11">
    <source>
        <dbReference type="Proteomes" id="UP000634004"/>
    </source>
</evidence>
<keyword evidence="6 7" id="KW-0694">RNA-binding</keyword>
<dbReference type="SMART" id="SM00316">
    <property type="entry name" value="S1"/>
    <property type="match status" value="1"/>
</dbReference>
<comment type="subcellular location">
    <subcellularLocation>
        <location evidence="7">Cytoplasm</location>
    </subcellularLocation>
</comment>
<reference evidence="10" key="2">
    <citation type="submission" date="2020-09" db="EMBL/GenBank/DDBJ databases">
        <authorList>
            <person name="Sun Q."/>
            <person name="Kim S."/>
        </authorList>
    </citation>
    <scope>NUCLEOTIDE SEQUENCE</scope>
    <source>
        <strain evidence="10">KCTC 32513</strain>
    </source>
</reference>
<proteinExistence type="inferred from homology"/>
<evidence type="ECO:0000256" key="5">
    <source>
        <dbReference type="ARBA" id="ARBA00022839"/>
    </source>
</evidence>
<dbReference type="InterPro" id="IPR011805">
    <property type="entry name" value="RNase_R"/>
</dbReference>
<dbReference type="HAMAP" id="MF_01895">
    <property type="entry name" value="RNase_R"/>
    <property type="match status" value="1"/>
</dbReference>
<feature type="compositionally biased region" description="Basic residues" evidence="8">
    <location>
        <begin position="753"/>
        <end position="763"/>
    </location>
</feature>
<dbReference type="InterPro" id="IPR003029">
    <property type="entry name" value="S1_domain"/>
</dbReference>
<dbReference type="EC" id="3.1.13.1" evidence="7"/>
<evidence type="ECO:0000256" key="3">
    <source>
        <dbReference type="ARBA" id="ARBA00022722"/>
    </source>
</evidence>
<dbReference type="InterPro" id="IPR001900">
    <property type="entry name" value="RNase_II/R"/>
</dbReference>
<dbReference type="GO" id="GO:0008859">
    <property type="term" value="F:exoribonuclease II activity"/>
    <property type="evidence" value="ECO:0007669"/>
    <property type="project" value="UniProtKB-UniRule"/>
</dbReference>
<comment type="similarity">
    <text evidence="7">Belongs to the RNR ribonuclease family. RNase R subfamily.</text>
</comment>
<dbReference type="PANTHER" id="PTHR23355:SF9">
    <property type="entry name" value="DIS3-LIKE EXONUCLEASE 2"/>
    <property type="match status" value="1"/>
</dbReference>
<dbReference type="AlphaFoldDB" id="A0A8J3CUN3"/>
<evidence type="ECO:0000256" key="6">
    <source>
        <dbReference type="ARBA" id="ARBA00022884"/>
    </source>
</evidence>
<comment type="function">
    <text evidence="7">3'-5' exoribonuclease that releases 5'-nucleoside monophosphates and is involved in maturation of structured RNAs.</text>
</comment>
<dbReference type="GO" id="GO:0006402">
    <property type="term" value="P:mRNA catabolic process"/>
    <property type="evidence" value="ECO:0007669"/>
    <property type="project" value="TreeGrafter"/>
</dbReference>
<dbReference type="PANTHER" id="PTHR23355">
    <property type="entry name" value="RIBONUCLEASE"/>
    <property type="match status" value="1"/>
</dbReference>
<reference evidence="10" key="1">
    <citation type="journal article" date="2014" name="Int. J. Syst. Evol. Microbiol.">
        <title>Complete genome sequence of Corynebacterium casei LMG S-19264T (=DSM 44701T), isolated from a smear-ripened cheese.</title>
        <authorList>
            <consortium name="US DOE Joint Genome Institute (JGI-PGF)"/>
            <person name="Walter F."/>
            <person name="Albersmeier A."/>
            <person name="Kalinowski J."/>
            <person name="Ruckert C."/>
        </authorList>
    </citation>
    <scope>NUCLEOTIDE SEQUENCE</scope>
    <source>
        <strain evidence="10">KCTC 32513</strain>
    </source>
</reference>
<dbReference type="GO" id="GO:0003723">
    <property type="term" value="F:RNA binding"/>
    <property type="evidence" value="ECO:0007669"/>
    <property type="project" value="UniProtKB-UniRule"/>
</dbReference>
<evidence type="ECO:0000259" key="9">
    <source>
        <dbReference type="PROSITE" id="PS50126"/>
    </source>
</evidence>
<dbReference type="SMART" id="SM00955">
    <property type="entry name" value="RNB"/>
    <property type="match status" value="1"/>
</dbReference>
<feature type="region of interest" description="Disordered" evidence="8">
    <location>
        <begin position="722"/>
        <end position="763"/>
    </location>
</feature>
<evidence type="ECO:0000313" key="10">
    <source>
        <dbReference type="EMBL" id="GHB02457.1"/>
    </source>
</evidence>
<evidence type="ECO:0000256" key="8">
    <source>
        <dbReference type="SAM" id="MobiDB-lite"/>
    </source>
</evidence>
<sequence>MLAIACHFIPRMKYLHYMTLSRDSILDIVRERPDHYDRKRLAKRLGIKGDDRRTLRQLLSALVDDGAIVYTPEKTYRLSDALPGVMVINVTEVDDDGDMWGEPEGKDGKAAARRVLIHDKSERGSTDGALGVGHRALVRIKLRKDGTITGHVLKRLGQGASSYLGVLNKTGKGWRIQPVSKKARHDYGVDGLPDSAEDGDLVMFRSTRRNRGQLRLAEVIDTIGSMKDERAASLISLHENEIPLGFSDDAKEQAKQATMPKVGEIGHEDLRHLPLLTIDPVDAKDFDDAICATPDDNPKNPGGWIVWVGIADVSAFVTSGSALDKDAWEKGNSVYLPDRVEPMLPHELSSDLCSLRPNEDRASMLVKMTFDSGGFKTAHEFHRGIIRSRARLTYRQAQDAFEGQNGPESQDVLPELSNLYACYKALRGARAQREPLEIDLPERRVHVNEAGHVTSITLRDRFDAHKLVEEFMVQANVAAAEALSDKGVRTIMRFHDDPDFQRVKDLTDFVPALNMKFSPGQRVTPARFNRLLEQAKEKDLVETVGMAVLRTQSQAIYSADKMGHFGLNLTHYGHFTSPIRRYADLVLHRALIKTFKLGAGGTTKEEEVRLTETADHISVTERRAMVAERDAVDRYIAAYLKDRVGATFKARITGVTKFGLFASLSETGADGLIPVRSLGQEYFVLDEKTKSLVGSESGGTYRFGREVDVKLVEATPVTGGLILEMVSKPEPGKPPKGGSRHRGGSHSGSKGSRGSKHKRKRRS</sequence>
<keyword evidence="5 7" id="KW-0269">Exonuclease</keyword>
<keyword evidence="4 7" id="KW-0378">Hydrolase</keyword>